<protein>
    <submittedName>
        <fullName evidence="1">Uncharacterized protein</fullName>
    </submittedName>
</protein>
<organism evidence="1">
    <name type="scientific">Pseudomonas savastanoi pv. phaseolicola</name>
    <name type="common">Pseudomonas syringae pv. phaseolicola</name>
    <dbReference type="NCBI Taxonomy" id="319"/>
    <lineage>
        <taxon>Bacteria</taxon>
        <taxon>Pseudomonadati</taxon>
        <taxon>Pseudomonadota</taxon>
        <taxon>Gammaproteobacteria</taxon>
        <taxon>Pseudomonadales</taxon>
        <taxon>Pseudomonadaceae</taxon>
        <taxon>Pseudomonas</taxon>
    </lineage>
</organism>
<reference evidence="1" key="1">
    <citation type="journal article" date="2000" name="EMBO J.">
        <title>Cultivar-specific avirulence and virulence functions assigned to avrPphF in Pseudomonas syringae pv. phaseolicola, the cause of bean halo-blight disease.</title>
        <authorList>
            <person name="Tsiamis G."/>
            <person name="Mansfield J.W."/>
            <person name="Hockenhull R."/>
            <person name="Jackson R.W."/>
            <person name="Sesma A."/>
            <person name="Athanassopoulos E."/>
            <person name="Bennett M.A."/>
            <person name="Stevens C."/>
            <person name="Vivian A."/>
            <person name="Taylor J.D."/>
            <person name="Murillo J."/>
        </authorList>
    </citation>
    <scope>NUCLEOTIDE SEQUENCE</scope>
    <source>
        <strain evidence="1">1449B</strain>
        <plasmid evidence="1">pAV520</plasmid>
    </source>
</reference>
<proteinExistence type="predicted"/>
<name>Q5QG09_PSESH</name>
<sequence length="128" mass="14290">MQAGCRAHWPRGSSDGACVSHPCEGIGRGFPYLYRTHEPTGLSVPGSPVAGLRRPVRRTGSSCEPGKLHVTWPRCLFRRTALYRNFEIPIHRAASLHTLNNHALQLQVPIQSTAVSGHQILEHRRQLR</sequence>
<evidence type="ECO:0000313" key="1">
    <source>
        <dbReference type="EMBL" id="AAV68748.1"/>
    </source>
</evidence>
<accession>Q5QG09</accession>
<reference evidence="1" key="2">
    <citation type="submission" date="2004-04" db="EMBL/GenBank/DDBJ databases">
        <authorList>
            <person name="Tsiamis G."/>
            <person name="Mansfield J.W."/>
        </authorList>
    </citation>
    <scope>NUCLEOTIDE SEQUENCE</scope>
    <source>
        <strain evidence="1">1449B</strain>
        <plasmid evidence="1">pAV520</plasmid>
    </source>
</reference>
<keyword evidence="1" id="KW-0614">Plasmid</keyword>
<dbReference type="AlphaFoldDB" id="Q5QG09"/>
<geneLocation type="plasmid" evidence="1">
    <name>pAV520</name>
</geneLocation>
<dbReference type="EMBL" id="AY603426">
    <property type="protein sequence ID" value="AAV68748.1"/>
    <property type="molecule type" value="Genomic_DNA"/>
</dbReference>